<geneLocation type="plasmid" evidence="1 2">
    <name>unnamed</name>
</geneLocation>
<proteinExistence type="predicted"/>
<keyword evidence="1" id="KW-0614">Plasmid</keyword>
<protein>
    <recommendedName>
        <fullName evidence="3">CopG-like ribbon-helix-helix domain-containing protein</fullName>
    </recommendedName>
</protein>
<accession>A0A0S2TID5</accession>
<reference evidence="1" key="1">
    <citation type="submission" date="2015-10" db="EMBL/GenBank/DDBJ databases">
        <title>Description of Candidatus Tenderia electrophaga gen. nov, sp. nov., an Uncultivated Electroautotroph from a Biocathode Enrichment.</title>
        <authorList>
            <person name="Eddie B.J."/>
            <person name="Malanoski A.P."/>
            <person name="Wang Z."/>
            <person name="Hall R.J."/>
            <person name="Oh S.D."/>
            <person name="Heiner C."/>
            <person name="Lin B."/>
            <person name="Strycharz-Glaven S.M."/>
        </authorList>
    </citation>
    <scope>NUCLEOTIDE SEQUENCE [LARGE SCALE GENOMIC DNA]</scope>
    <source>
        <strain evidence="1">NRL1</strain>
        <plasmid evidence="1">unnamed</plasmid>
    </source>
</reference>
<dbReference type="Proteomes" id="UP000055136">
    <property type="component" value="Plasmid unnamed"/>
</dbReference>
<dbReference type="GO" id="GO:0006355">
    <property type="term" value="P:regulation of DNA-templated transcription"/>
    <property type="evidence" value="ECO:0007669"/>
    <property type="project" value="InterPro"/>
</dbReference>
<dbReference type="SUPFAM" id="SSF47598">
    <property type="entry name" value="Ribbon-helix-helix"/>
    <property type="match status" value="1"/>
</dbReference>
<evidence type="ECO:0000313" key="1">
    <source>
        <dbReference type="EMBL" id="ALP54922.1"/>
    </source>
</evidence>
<dbReference type="KEGG" id="tee:Tel_16835"/>
<dbReference type="InterPro" id="IPR010985">
    <property type="entry name" value="Ribbon_hlx_hlx"/>
</dbReference>
<dbReference type="AlphaFoldDB" id="A0A0S2TID5"/>
<evidence type="ECO:0000313" key="2">
    <source>
        <dbReference type="Proteomes" id="UP000055136"/>
    </source>
</evidence>
<organism evidence="1 2">
    <name type="scientific">Candidatus Tenderia electrophaga</name>
    <dbReference type="NCBI Taxonomy" id="1748243"/>
    <lineage>
        <taxon>Bacteria</taxon>
        <taxon>Pseudomonadati</taxon>
        <taxon>Pseudomonadota</taxon>
        <taxon>Gammaproteobacteria</taxon>
        <taxon>Candidatus Tenderiales</taxon>
        <taxon>Candidatus Tenderiaceae</taxon>
        <taxon>Candidatus Tenderia</taxon>
    </lineage>
</organism>
<dbReference type="EMBL" id="CP013100">
    <property type="protein sequence ID" value="ALP54922.1"/>
    <property type="molecule type" value="Genomic_DNA"/>
</dbReference>
<evidence type="ECO:0008006" key="3">
    <source>
        <dbReference type="Google" id="ProtNLM"/>
    </source>
</evidence>
<gene>
    <name evidence="1" type="ORF">Tel_16835</name>
</gene>
<name>A0A0S2TID5_9GAMM</name>
<keyword evidence="2" id="KW-1185">Reference proteome</keyword>
<sequence>MATGKTTTLSFRIEPGLKEALREAANREHRSIANMVEVLILEYCEHHGIAVPTRAATRSDGGKKG</sequence>